<protein>
    <recommendedName>
        <fullName evidence="3">Heparin-sulfate lyase N-terminal domain-containing protein</fullName>
    </recommendedName>
</protein>
<evidence type="ECO:0000313" key="2">
    <source>
        <dbReference type="Proteomes" id="UP000472755"/>
    </source>
</evidence>
<dbReference type="RefSeq" id="WP_172726295.1">
    <property type="nucleotide sequence ID" value="NZ_WMZN01000033.1"/>
</dbReference>
<accession>A0A6L6LXM9</accession>
<sequence length="745" mass="85769">MKFDGIEITNAQFYIDLIRRCADEHWESYENQDYMDFQKDIQVDTAHFSSTTTLTVVFGKVQYGYALQACAETFKHTGEQKYADMGLTYIRRIVEIYEWVRANTKLTDHEIDSLQLIEGGFAAGPFLKGCMILHDKGVLQQDLLDRLMPAVECSIRFGLRMVEWGPFNRNLLKVTVFDRFSKLFPNSRYAEKTAKMAKFLIEDSIGRWNMEDTLFYNGIWYICTLEYFLENGIRNFRTETVFRYYAVCAAHLQLPEGSLPDYGDNRPRDFGCVALGIGFYEWCASHFNDGEIRYFASKFVSWANEYYKGAIASGWLVRSYAVAADALLQNDVQPQKPDYISGEVIEDLVGKKMVFRGSDGDYLLCNYRDEGNYALTARQNMYCTIPAPAEKVHHGHSDENAIIDYTYKGKFLLSDGGYRDQICTDGHYRADFYHNKMIVRNGRMFYEDKNFIQHIRNIGTYLKVETQKVFYYHSGNVEASRTRLDDTRHHRDVQDRTIIHFVKENMYAVIDTVKAAETYEYTLGPVWHGGKVHKTGETDFLVVQTADILQGPSGTEDLNLRVGFVRKDLPTDVQKMRRLGIDDQESVAQYFSEYLVQGEYIHFVTLLMPEQTAEDKARNSTILASASCQQVAGGKALEFNVEIDGVHYTFGMKMDETYGFTDYKHRPTYSFDAGKASYGKFTTDALFAFFAEDEKCIDYAAWMVSRVDYDGKTSFASEQTQFSNNDLSNNPGAINHARWEDHIQK</sequence>
<name>A0A6L6LXM9_9FIRM</name>
<gene>
    <name evidence="1" type="ORF">GMD59_14955</name>
</gene>
<dbReference type="Proteomes" id="UP000472755">
    <property type="component" value="Unassembled WGS sequence"/>
</dbReference>
<evidence type="ECO:0008006" key="3">
    <source>
        <dbReference type="Google" id="ProtNLM"/>
    </source>
</evidence>
<comment type="caution">
    <text evidence="1">The sequence shown here is derived from an EMBL/GenBank/DDBJ whole genome shotgun (WGS) entry which is preliminary data.</text>
</comment>
<dbReference type="AlphaFoldDB" id="A0A6L6LXM9"/>
<evidence type="ECO:0000313" key="1">
    <source>
        <dbReference type="EMBL" id="MTS28574.1"/>
    </source>
</evidence>
<organism evidence="1 2">
    <name type="scientific">Ruthenibacterium lactatiformans</name>
    <dbReference type="NCBI Taxonomy" id="1550024"/>
    <lineage>
        <taxon>Bacteria</taxon>
        <taxon>Bacillati</taxon>
        <taxon>Bacillota</taxon>
        <taxon>Clostridia</taxon>
        <taxon>Eubacteriales</taxon>
        <taxon>Oscillospiraceae</taxon>
        <taxon>Ruthenibacterium</taxon>
    </lineage>
</organism>
<proteinExistence type="predicted"/>
<reference evidence="1 2" key="1">
    <citation type="journal article" date="2019" name="Nat. Med.">
        <title>A library of human gut bacterial isolates paired with longitudinal multiomics data enables mechanistic microbiome research.</title>
        <authorList>
            <person name="Poyet M."/>
            <person name="Groussin M."/>
            <person name="Gibbons S.M."/>
            <person name="Avila-Pacheco J."/>
            <person name="Jiang X."/>
            <person name="Kearney S.M."/>
            <person name="Perrotta A.R."/>
            <person name="Berdy B."/>
            <person name="Zhao S."/>
            <person name="Lieberman T.D."/>
            <person name="Swanson P.K."/>
            <person name="Smith M."/>
            <person name="Roesemann S."/>
            <person name="Alexander J.E."/>
            <person name="Rich S.A."/>
            <person name="Livny J."/>
            <person name="Vlamakis H."/>
            <person name="Clish C."/>
            <person name="Bullock K."/>
            <person name="Deik A."/>
            <person name="Scott J."/>
            <person name="Pierce K.A."/>
            <person name="Xavier R.J."/>
            <person name="Alm E.J."/>
        </authorList>
    </citation>
    <scope>NUCLEOTIDE SEQUENCE [LARGE SCALE GENOMIC DNA]</scope>
    <source>
        <strain evidence="1 2">BIOML-A4</strain>
    </source>
</reference>
<dbReference type="EMBL" id="WMZU01000030">
    <property type="protein sequence ID" value="MTS28574.1"/>
    <property type="molecule type" value="Genomic_DNA"/>
</dbReference>
<dbReference type="Gene3D" id="2.70.98.70">
    <property type="match status" value="1"/>
</dbReference>